<sequence length="227" mass="26497">MAANATTRPSEEDFKLLKERCQMIFDADPSQYHNDASLHRFHKAFLGVDETFQAVLKCNKWRREFGVANLSPEDPDILEELQTMKALILSRRDARERPIIYIAVKKHNANDRDLDKLTKFIVYLLETACRKCNEEIIDNICVVFDMKDFTMQCMDYQFVKTLIWLLSKYFPERLGVCLIINAPMLFYGCWTVIQPWLNEKTASKVVFVNDDQALSEYLCPDALPHDL</sequence>
<dbReference type="SMART" id="SM00516">
    <property type="entry name" value="SEC14"/>
    <property type="match status" value="1"/>
</dbReference>
<organism evidence="2 3">
    <name type="scientific">Lingula anatina</name>
    <name type="common">Brachiopod</name>
    <name type="synonym">Lingula unguis</name>
    <dbReference type="NCBI Taxonomy" id="7574"/>
    <lineage>
        <taxon>Eukaryota</taxon>
        <taxon>Metazoa</taxon>
        <taxon>Spiralia</taxon>
        <taxon>Lophotrochozoa</taxon>
        <taxon>Brachiopoda</taxon>
        <taxon>Linguliformea</taxon>
        <taxon>Lingulata</taxon>
        <taxon>Lingulida</taxon>
        <taxon>Linguloidea</taxon>
        <taxon>Lingulidae</taxon>
        <taxon>Lingula</taxon>
    </lineage>
</organism>
<accession>A0A1S3KEN7</accession>
<evidence type="ECO:0000313" key="2">
    <source>
        <dbReference type="Proteomes" id="UP000085678"/>
    </source>
</evidence>
<proteinExistence type="predicted"/>
<dbReference type="GeneID" id="106181302"/>
<dbReference type="PANTHER" id="PTHR46590:SF1">
    <property type="entry name" value="PHOSPHATIDYLINOSITOL TRANSFER PROTEIN CSR1"/>
    <property type="match status" value="1"/>
</dbReference>
<dbReference type="RefSeq" id="XP_013421088.1">
    <property type="nucleotide sequence ID" value="XM_013565634.1"/>
</dbReference>
<protein>
    <submittedName>
        <fullName evidence="3">CRAL-TRIO domain-containing protein C3H8.02-like</fullName>
    </submittedName>
</protein>
<evidence type="ECO:0000313" key="3">
    <source>
        <dbReference type="RefSeq" id="XP_013421088.1"/>
    </source>
</evidence>
<dbReference type="InterPro" id="IPR036273">
    <property type="entry name" value="CRAL/TRIO_N_dom_sf"/>
</dbReference>
<dbReference type="Proteomes" id="UP000085678">
    <property type="component" value="Unplaced"/>
</dbReference>
<dbReference type="PROSITE" id="PS50191">
    <property type="entry name" value="CRAL_TRIO"/>
    <property type="match status" value="1"/>
</dbReference>
<dbReference type="InterPro" id="IPR052432">
    <property type="entry name" value="PITP/CRAL-TRIO"/>
</dbReference>
<keyword evidence="2" id="KW-1185">Reference proteome</keyword>
<dbReference type="STRING" id="7574.A0A1S3KEN7"/>
<dbReference type="PANTHER" id="PTHR46590">
    <property type="entry name" value="PHOSPHATIDYLINOSITOL TRANSFER PROTEIN CSR1-RELATED"/>
    <property type="match status" value="1"/>
</dbReference>
<feature type="domain" description="CRAL-TRIO" evidence="1">
    <location>
        <begin position="74"/>
        <end position="227"/>
    </location>
</feature>
<evidence type="ECO:0000259" key="1">
    <source>
        <dbReference type="PROSITE" id="PS50191"/>
    </source>
</evidence>
<dbReference type="SUPFAM" id="SSF52087">
    <property type="entry name" value="CRAL/TRIO domain"/>
    <property type="match status" value="1"/>
</dbReference>
<dbReference type="SUPFAM" id="SSF46938">
    <property type="entry name" value="CRAL/TRIO N-terminal domain"/>
    <property type="match status" value="1"/>
</dbReference>
<dbReference type="InterPro" id="IPR036865">
    <property type="entry name" value="CRAL-TRIO_dom_sf"/>
</dbReference>
<dbReference type="FunCoup" id="A0A1S3KEN7">
    <property type="interactions" value="260"/>
</dbReference>
<dbReference type="Gene3D" id="3.40.525.10">
    <property type="entry name" value="CRAL-TRIO lipid binding domain"/>
    <property type="match status" value="1"/>
</dbReference>
<dbReference type="CDD" id="cd00170">
    <property type="entry name" value="SEC14"/>
    <property type="match status" value="1"/>
</dbReference>
<dbReference type="OrthoDB" id="75724at2759"/>
<dbReference type="KEGG" id="lak:106181302"/>
<reference evidence="3" key="1">
    <citation type="submission" date="2025-08" db="UniProtKB">
        <authorList>
            <consortium name="RefSeq"/>
        </authorList>
    </citation>
    <scope>IDENTIFICATION</scope>
    <source>
        <tissue evidence="3">Gonads</tissue>
    </source>
</reference>
<dbReference type="InterPro" id="IPR001251">
    <property type="entry name" value="CRAL-TRIO_dom"/>
</dbReference>
<dbReference type="Pfam" id="PF00650">
    <property type="entry name" value="CRAL_TRIO"/>
    <property type="match status" value="1"/>
</dbReference>
<gene>
    <name evidence="3" type="primary">LOC106181302</name>
</gene>
<name>A0A1S3KEN7_LINAN</name>
<dbReference type="InParanoid" id="A0A1S3KEN7"/>
<dbReference type="AlphaFoldDB" id="A0A1S3KEN7"/>